<sequence length="319" mass="35365">MDALESLSTLRASDLTTENEYHIYEEIPEYGMGIPTPIAEDIATDCPVCRYSPQDDIPCVCQDSKVARSNPKTSSSNARQSLSLEVSSKKGFQNGNRKYNHANRPLPEIPIELSTTSCNKSNFRNSADLCSRNSNSLSSLDLEIDDEISSLDNLYMNVPENFGRNMTTIDSGKPPLPRVALGVTLRKSQGETEEDFERRTQKLNEFRDYKRRNFPQENLVLPEKPLLTNSYHQRRQSRPKTILTNGSLRSCVALMDAATATKIMPVPSGVTGKDTDASESIVGRSVTGASTSTTTAASTSPALSFEQEDKELQKKLEER</sequence>
<organism evidence="2 3">
    <name type="scientific">Lottia gigantea</name>
    <name type="common">Giant owl limpet</name>
    <dbReference type="NCBI Taxonomy" id="225164"/>
    <lineage>
        <taxon>Eukaryota</taxon>
        <taxon>Metazoa</taxon>
        <taxon>Spiralia</taxon>
        <taxon>Lophotrochozoa</taxon>
        <taxon>Mollusca</taxon>
        <taxon>Gastropoda</taxon>
        <taxon>Patellogastropoda</taxon>
        <taxon>Lottioidea</taxon>
        <taxon>Lottiidae</taxon>
        <taxon>Lottia</taxon>
    </lineage>
</organism>
<dbReference type="AlphaFoldDB" id="V4A3H5"/>
<dbReference type="EMBL" id="KB202591">
    <property type="protein sequence ID" value="ESO89490.1"/>
    <property type="molecule type" value="Genomic_DNA"/>
</dbReference>
<dbReference type="HOGENOM" id="CLU_872337_0_0_1"/>
<feature type="compositionally biased region" description="Basic and acidic residues" evidence="1">
    <location>
        <begin position="310"/>
        <end position="319"/>
    </location>
</feature>
<protein>
    <submittedName>
        <fullName evidence="2">Uncharacterized protein</fullName>
    </submittedName>
</protein>
<dbReference type="KEGG" id="lgi:LOTGIDRAFT_165083"/>
<keyword evidence="3" id="KW-1185">Reference proteome</keyword>
<gene>
    <name evidence="2" type="ORF">LOTGIDRAFT_165083</name>
</gene>
<accession>V4A3H5</accession>
<reference evidence="2 3" key="1">
    <citation type="journal article" date="2013" name="Nature">
        <title>Insights into bilaterian evolution from three spiralian genomes.</title>
        <authorList>
            <person name="Simakov O."/>
            <person name="Marletaz F."/>
            <person name="Cho S.J."/>
            <person name="Edsinger-Gonzales E."/>
            <person name="Havlak P."/>
            <person name="Hellsten U."/>
            <person name="Kuo D.H."/>
            <person name="Larsson T."/>
            <person name="Lv J."/>
            <person name="Arendt D."/>
            <person name="Savage R."/>
            <person name="Osoegawa K."/>
            <person name="de Jong P."/>
            <person name="Grimwood J."/>
            <person name="Chapman J.A."/>
            <person name="Shapiro H."/>
            <person name="Aerts A."/>
            <person name="Otillar R.P."/>
            <person name="Terry A.Y."/>
            <person name="Boore J.L."/>
            <person name="Grigoriev I.V."/>
            <person name="Lindberg D.R."/>
            <person name="Seaver E.C."/>
            <person name="Weisblat D.A."/>
            <person name="Putnam N.H."/>
            <person name="Rokhsar D.S."/>
        </authorList>
    </citation>
    <scope>NUCLEOTIDE SEQUENCE [LARGE SCALE GENOMIC DNA]</scope>
</reference>
<name>V4A3H5_LOTGI</name>
<dbReference type="Proteomes" id="UP000030746">
    <property type="component" value="Unassembled WGS sequence"/>
</dbReference>
<feature type="region of interest" description="Disordered" evidence="1">
    <location>
        <begin position="67"/>
        <end position="104"/>
    </location>
</feature>
<dbReference type="CTD" id="20239913"/>
<evidence type="ECO:0000313" key="3">
    <source>
        <dbReference type="Proteomes" id="UP000030746"/>
    </source>
</evidence>
<evidence type="ECO:0000313" key="2">
    <source>
        <dbReference type="EMBL" id="ESO89490.1"/>
    </source>
</evidence>
<feature type="compositionally biased region" description="Low complexity" evidence="1">
    <location>
        <begin position="285"/>
        <end position="304"/>
    </location>
</feature>
<feature type="region of interest" description="Disordered" evidence="1">
    <location>
        <begin position="269"/>
        <end position="319"/>
    </location>
</feature>
<evidence type="ECO:0000256" key="1">
    <source>
        <dbReference type="SAM" id="MobiDB-lite"/>
    </source>
</evidence>
<feature type="compositionally biased region" description="Polar residues" evidence="1">
    <location>
        <begin position="70"/>
        <end position="97"/>
    </location>
</feature>
<dbReference type="GeneID" id="20239913"/>
<proteinExistence type="predicted"/>
<dbReference type="RefSeq" id="XP_009059850.1">
    <property type="nucleotide sequence ID" value="XM_009061602.1"/>
</dbReference>